<accession>A0A2Z4ADC9</accession>
<organism evidence="2 3">
    <name type="scientific">Candidatus Moanibacter tarae</name>
    <dbReference type="NCBI Taxonomy" id="2200854"/>
    <lineage>
        <taxon>Bacteria</taxon>
        <taxon>Pseudomonadati</taxon>
        <taxon>Verrucomicrobiota</taxon>
        <taxon>Opitutia</taxon>
        <taxon>Puniceicoccales</taxon>
        <taxon>Puniceicoccales incertae sedis</taxon>
        <taxon>Candidatus Moanibacter</taxon>
    </lineage>
</organism>
<evidence type="ECO:0000313" key="3">
    <source>
        <dbReference type="Proteomes" id="UP000247465"/>
    </source>
</evidence>
<evidence type="ECO:0008006" key="4">
    <source>
        <dbReference type="Google" id="ProtNLM"/>
    </source>
</evidence>
<feature type="transmembrane region" description="Helical" evidence="1">
    <location>
        <begin position="69"/>
        <end position="87"/>
    </location>
</feature>
<evidence type="ECO:0000256" key="1">
    <source>
        <dbReference type="SAM" id="Phobius"/>
    </source>
</evidence>
<name>A0A2Z4ADC9_9BACT</name>
<sequence length="175" mass="19813">MNRDHRVFLALALNATLCFLLSEVNSVLSRISLHLTLDVLYLLFAVLYFRVHHGLIVVMISALAVDSLVQIPFGQSIFVYSFAYLIALRMRFGMRRENYYHVMIIALTANAAIYVANTLAAIGEGFPGSTYWIRCTSDFLLSELLIALIASLYVRFQKNLFYHVGIDLASELQLL</sequence>
<gene>
    <name evidence="2" type="ORF">DF168_01436</name>
</gene>
<dbReference type="EMBL" id="CP029803">
    <property type="protein sequence ID" value="AWT60233.1"/>
    <property type="molecule type" value="Genomic_DNA"/>
</dbReference>
<evidence type="ECO:0000313" key="2">
    <source>
        <dbReference type="EMBL" id="AWT60233.1"/>
    </source>
</evidence>
<dbReference type="AlphaFoldDB" id="A0A2Z4ADC9"/>
<proteinExistence type="predicted"/>
<reference evidence="2 3" key="1">
    <citation type="submission" date="2018-06" db="EMBL/GenBank/DDBJ databases">
        <title>Draft Genome Sequence of a Novel Marine Bacterium Related to the Verrucomicrobia.</title>
        <authorList>
            <person name="Vosseberg J."/>
            <person name="Martijn J."/>
            <person name="Ettema T.J.G."/>
        </authorList>
    </citation>
    <scope>NUCLEOTIDE SEQUENCE [LARGE SCALE GENOMIC DNA]</scope>
    <source>
        <strain evidence="2">TARA_B100001123</strain>
    </source>
</reference>
<dbReference type="Proteomes" id="UP000247465">
    <property type="component" value="Chromosome"/>
</dbReference>
<protein>
    <recommendedName>
        <fullName evidence="4">Rod shape-determining protein MreD</fullName>
    </recommendedName>
</protein>
<feature type="transmembrane region" description="Helical" evidence="1">
    <location>
        <begin position="99"/>
        <end position="119"/>
    </location>
</feature>
<feature type="transmembrane region" description="Helical" evidence="1">
    <location>
        <begin position="131"/>
        <end position="154"/>
    </location>
</feature>
<feature type="transmembrane region" description="Helical" evidence="1">
    <location>
        <begin position="40"/>
        <end position="63"/>
    </location>
</feature>
<dbReference type="KEGG" id="mtar:DF168_01436"/>
<keyword evidence="1" id="KW-0812">Transmembrane</keyword>
<keyword evidence="1" id="KW-0472">Membrane</keyword>
<keyword evidence="1" id="KW-1133">Transmembrane helix</keyword>